<dbReference type="EMBL" id="MTEJ01000007">
    <property type="protein sequence ID" value="OQX16198.1"/>
    <property type="molecule type" value="Genomic_DNA"/>
</dbReference>
<dbReference type="Proteomes" id="UP000192491">
    <property type="component" value="Unassembled WGS sequence"/>
</dbReference>
<organism evidence="1 2">
    <name type="scientific">Thiothrix lacustris</name>
    <dbReference type="NCBI Taxonomy" id="525917"/>
    <lineage>
        <taxon>Bacteria</taxon>
        <taxon>Pseudomonadati</taxon>
        <taxon>Pseudomonadota</taxon>
        <taxon>Gammaproteobacteria</taxon>
        <taxon>Thiotrichales</taxon>
        <taxon>Thiotrichaceae</taxon>
        <taxon>Thiothrix</taxon>
    </lineage>
</organism>
<proteinExistence type="predicted"/>
<gene>
    <name evidence="1" type="ORF">BWK73_04860</name>
</gene>
<name>A0A1Y1QXN7_9GAMM</name>
<comment type="caution">
    <text evidence="1">The sequence shown here is derived from an EMBL/GenBank/DDBJ whole genome shotgun (WGS) entry which is preliminary data.</text>
</comment>
<evidence type="ECO:0000313" key="2">
    <source>
        <dbReference type="Proteomes" id="UP000192491"/>
    </source>
</evidence>
<sequence length="64" mass="6923">MSDPAAPSAGELLDILLGSQLSETEATDLFTDGLNEYRTARDSSVDEITLTSPLITPRAWWLVA</sequence>
<reference evidence="1 2" key="1">
    <citation type="submission" date="2017-01" db="EMBL/GenBank/DDBJ databases">
        <title>Novel large sulfur bacteria in the metagenomes of groundwater-fed chemosynthetic microbial mats in the Lake Huron basin.</title>
        <authorList>
            <person name="Sharrar A.M."/>
            <person name="Flood B.E."/>
            <person name="Bailey J.V."/>
            <person name="Jones D.S."/>
            <person name="Biddanda B."/>
            <person name="Ruberg S.A."/>
            <person name="Marcus D.N."/>
            <person name="Dick G.J."/>
        </authorList>
    </citation>
    <scope>NUCLEOTIDE SEQUENCE [LARGE SCALE GENOMIC DNA]</scope>
    <source>
        <strain evidence="1">A8</strain>
    </source>
</reference>
<accession>A0A1Y1QXN7</accession>
<protein>
    <submittedName>
        <fullName evidence="1">Uncharacterized protein</fullName>
    </submittedName>
</protein>
<dbReference type="AlphaFoldDB" id="A0A1Y1QXN7"/>
<evidence type="ECO:0000313" key="1">
    <source>
        <dbReference type="EMBL" id="OQX16198.1"/>
    </source>
</evidence>